<dbReference type="Proteomes" id="UP000193391">
    <property type="component" value="Unassembled WGS sequence"/>
</dbReference>
<comment type="caution">
    <text evidence="1">The sequence shown here is derived from an EMBL/GenBank/DDBJ whole genome shotgun (WGS) entry which is preliminary data.</text>
</comment>
<dbReference type="STRING" id="1293891.TMES_05810"/>
<reference evidence="1 2" key="1">
    <citation type="submission" date="2014-03" db="EMBL/GenBank/DDBJ databases">
        <title>The draft genome sequence of Thalassospira mesophila JCM 18969.</title>
        <authorList>
            <person name="Lai Q."/>
            <person name="Shao Z."/>
        </authorList>
    </citation>
    <scope>NUCLEOTIDE SEQUENCE [LARGE SCALE GENOMIC DNA]</scope>
    <source>
        <strain evidence="1 2">JCM 18969</strain>
    </source>
</reference>
<protein>
    <submittedName>
        <fullName evidence="1">Uncharacterized protein</fullName>
    </submittedName>
</protein>
<name>A0A1Y2L2Y6_9PROT</name>
<evidence type="ECO:0000313" key="2">
    <source>
        <dbReference type="Proteomes" id="UP000193391"/>
    </source>
</evidence>
<accession>A0A1Y2L2Y6</accession>
<dbReference type="EMBL" id="JFKA01000002">
    <property type="protein sequence ID" value="OSQ39537.1"/>
    <property type="molecule type" value="Genomic_DNA"/>
</dbReference>
<dbReference type="AlphaFoldDB" id="A0A1Y2L2Y6"/>
<organism evidence="1 2">
    <name type="scientific">Thalassospira mesophila</name>
    <dbReference type="NCBI Taxonomy" id="1293891"/>
    <lineage>
        <taxon>Bacteria</taxon>
        <taxon>Pseudomonadati</taxon>
        <taxon>Pseudomonadota</taxon>
        <taxon>Alphaproteobacteria</taxon>
        <taxon>Rhodospirillales</taxon>
        <taxon>Thalassospiraceae</taxon>
        <taxon>Thalassospira</taxon>
    </lineage>
</organism>
<gene>
    <name evidence="1" type="ORF">TMES_05810</name>
</gene>
<evidence type="ECO:0000313" key="1">
    <source>
        <dbReference type="EMBL" id="OSQ39537.1"/>
    </source>
</evidence>
<keyword evidence="2" id="KW-1185">Reference proteome</keyword>
<proteinExistence type="predicted"/>
<sequence>MSFSLLSLRKAAGCRKWRNGVKPVPGPAWAENAVFVFLRRNNLGHVSKTCWGPSNATMVGGCAGQ</sequence>